<comment type="subcellular location">
    <subcellularLocation>
        <location evidence="2">Cell membrane</location>
    </subcellularLocation>
</comment>
<accession>A0ABN1VRX0</accession>
<keyword evidence="4" id="KW-0597">Phosphoprotein</keyword>
<dbReference type="PANTHER" id="PTHR45436">
    <property type="entry name" value="SENSOR HISTIDINE KINASE YKOH"/>
    <property type="match status" value="1"/>
</dbReference>
<dbReference type="InterPro" id="IPR036890">
    <property type="entry name" value="HATPase_C_sf"/>
</dbReference>
<dbReference type="SMART" id="SM00388">
    <property type="entry name" value="HisKA"/>
    <property type="match status" value="1"/>
</dbReference>
<dbReference type="Gene3D" id="6.10.340.10">
    <property type="match status" value="1"/>
</dbReference>
<evidence type="ECO:0000256" key="10">
    <source>
        <dbReference type="ARBA" id="ARBA00023136"/>
    </source>
</evidence>
<dbReference type="SUPFAM" id="SSF55874">
    <property type="entry name" value="ATPase domain of HSP90 chaperone/DNA topoisomerase II/histidine kinase"/>
    <property type="match status" value="1"/>
</dbReference>
<name>A0ABN1VRX0_9ACTN</name>
<dbReference type="SMART" id="SM00387">
    <property type="entry name" value="HATPase_c"/>
    <property type="match status" value="1"/>
</dbReference>
<comment type="caution">
    <text evidence="15">The sequence shown here is derived from an EMBL/GenBank/DDBJ whole genome shotgun (WGS) entry which is preliminary data.</text>
</comment>
<dbReference type="Gene3D" id="1.10.287.130">
    <property type="match status" value="1"/>
</dbReference>
<dbReference type="InterPro" id="IPR003660">
    <property type="entry name" value="HAMP_dom"/>
</dbReference>
<dbReference type="InterPro" id="IPR004358">
    <property type="entry name" value="Sig_transdc_His_kin-like_C"/>
</dbReference>
<feature type="transmembrane region" description="Helical" evidence="12">
    <location>
        <begin position="208"/>
        <end position="231"/>
    </location>
</feature>
<gene>
    <name evidence="15" type="ORF">GCM10009665_03950</name>
</gene>
<evidence type="ECO:0000256" key="9">
    <source>
        <dbReference type="ARBA" id="ARBA00023012"/>
    </source>
</evidence>
<proteinExistence type="predicted"/>
<comment type="catalytic activity">
    <reaction evidence="1">
        <text>ATP + protein L-histidine = ADP + protein N-phospho-L-histidine.</text>
        <dbReference type="EC" id="2.7.13.3"/>
    </reaction>
</comment>
<dbReference type="PRINTS" id="PR00344">
    <property type="entry name" value="BCTRLSENSOR"/>
</dbReference>
<keyword evidence="7" id="KW-0418">Kinase</keyword>
<dbReference type="InterPro" id="IPR036097">
    <property type="entry name" value="HisK_dim/P_sf"/>
</dbReference>
<reference evidence="15 16" key="1">
    <citation type="journal article" date="2019" name="Int. J. Syst. Evol. Microbiol.">
        <title>The Global Catalogue of Microorganisms (GCM) 10K type strain sequencing project: providing services to taxonomists for standard genome sequencing and annotation.</title>
        <authorList>
            <consortium name="The Broad Institute Genomics Platform"/>
            <consortium name="The Broad Institute Genome Sequencing Center for Infectious Disease"/>
            <person name="Wu L."/>
            <person name="Ma J."/>
        </authorList>
    </citation>
    <scope>NUCLEOTIDE SEQUENCE [LARGE SCALE GENOMIC DNA]</scope>
    <source>
        <strain evidence="15 16">JCM 13004</strain>
    </source>
</reference>
<protein>
    <recommendedName>
        <fullName evidence="3">histidine kinase</fullName>
        <ecNumber evidence="3">2.7.13.3</ecNumber>
    </recommendedName>
</protein>
<evidence type="ECO:0000256" key="1">
    <source>
        <dbReference type="ARBA" id="ARBA00000085"/>
    </source>
</evidence>
<evidence type="ECO:0000259" key="13">
    <source>
        <dbReference type="PROSITE" id="PS50109"/>
    </source>
</evidence>
<keyword evidence="10 12" id="KW-0472">Membrane</keyword>
<dbReference type="InterPro" id="IPR005467">
    <property type="entry name" value="His_kinase_dom"/>
</dbReference>
<dbReference type="PANTHER" id="PTHR45436:SF5">
    <property type="entry name" value="SENSOR HISTIDINE KINASE TRCS"/>
    <property type="match status" value="1"/>
</dbReference>
<dbReference type="SMART" id="SM00304">
    <property type="entry name" value="HAMP"/>
    <property type="match status" value="1"/>
</dbReference>
<keyword evidence="8 12" id="KW-1133">Transmembrane helix</keyword>
<dbReference type="Pfam" id="PF02518">
    <property type="entry name" value="HATPase_c"/>
    <property type="match status" value="1"/>
</dbReference>
<dbReference type="EMBL" id="BAAALF010000003">
    <property type="protein sequence ID" value="GAA1217278.1"/>
    <property type="molecule type" value="Genomic_DNA"/>
</dbReference>
<dbReference type="Proteomes" id="UP001500037">
    <property type="component" value="Unassembled WGS sequence"/>
</dbReference>
<dbReference type="EC" id="2.7.13.3" evidence="3"/>
<feature type="domain" description="HAMP" evidence="14">
    <location>
        <begin position="232"/>
        <end position="292"/>
    </location>
</feature>
<feature type="domain" description="Histidine kinase" evidence="13">
    <location>
        <begin position="307"/>
        <end position="522"/>
    </location>
</feature>
<dbReference type="PROSITE" id="PS50885">
    <property type="entry name" value="HAMP"/>
    <property type="match status" value="1"/>
</dbReference>
<feature type="region of interest" description="Disordered" evidence="11">
    <location>
        <begin position="67"/>
        <end position="99"/>
    </location>
</feature>
<organism evidence="15 16">
    <name type="scientific">Kitasatospora nipponensis</name>
    <dbReference type="NCBI Taxonomy" id="258049"/>
    <lineage>
        <taxon>Bacteria</taxon>
        <taxon>Bacillati</taxon>
        <taxon>Actinomycetota</taxon>
        <taxon>Actinomycetes</taxon>
        <taxon>Kitasatosporales</taxon>
        <taxon>Streptomycetaceae</taxon>
        <taxon>Kitasatospora</taxon>
    </lineage>
</organism>
<dbReference type="InterPro" id="IPR050428">
    <property type="entry name" value="TCS_sensor_his_kinase"/>
</dbReference>
<evidence type="ECO:0000256" key="4">
    <source>
        <dbReference type="ARBA" id="ARBA00022553"/>
    </source>
</evidence>
<keyword evidence="16" id="KW-1185">Reference proteome</keyword>
<evidence type="ECO:0000256" key="2">
    <source>
        <dbReference type="ARBA" id="ARBA00004236"/>
    </source>
</evidence>
<evidence type="ECO:0000256" key="12">
    <source>
        <dbReference type="SAM" id="Phobius"/>
    </source>
</evidence>
<evidence type="ECO:0000259" key="14">
    <source>
        <dbReference type="PROSITE" id="PS50885"/>
    </source>
</evidence>
<feature type="compositionally biased region" description="Low complexity" evidence="11">
    <location>
        <begin position="67"/>
        <end position="87"/>
    </location>
</feature>
<keyword evidence="6 12" id="KW-0812">Transmembrane</keyword>
<dbReference type="InterPro" id="IPR003661">
    <property type="entry name" value="HisK_dim/P_dom"/>
</dbReference>
<evidence type="ECO:0000256" key="6">
    <source>
        <dbReference type="ARBA" id="ARBA00022692"/>
    </source>
</evidence>
<evidence type="ECO:0000313" key="16">
    <source>
        <dbReference type="Proteomes" id="UP001500037"/>
    </source>
</evidence>
<dbReference type="Gene3D" id="3.30.565.10">
    <property type="entry name" value="Histidine kinase-like ATPase, C-terminal domain"/>
    <property type="match status" value="1"/>
</dbReference>
<dbReference type="InterPro" id="IPR003594">
    <property type="entry name" value="HATPase_dom"/>
</dbReference>
<dbReference type="CDD" id="cd00082">
    <property type="entry name" value="HisKA"/>
    <property type="match status" value="1"/>
</dbReference>
<dbReference type="PROSITE" id="PS50109">
    <property type="entry name" value="HIS_KIN"/>
    <property type="match status" value="1"/>
</dbReference>
<evidence type="ECO:0000256" key="7">
    <source>
        <dbReference type="ARBA" id="ARBA00022777"/>
    </source>
</evidence>
<evidence type="ECO:0000256" key="3">
    <source>
        <dbReference type="ARBA" id="ARBA00012438"/>
    </source>
</evidence>
<evidence type="ECO:0000313" key="15">
    <source>
        <dbReference type="EMBL" id="GAA1217278.1"/>
    </source>
</evidence>
<keyword evidence="5" id="KW-0808">Transferase</keyword>
<evidence type="ECO:0000256" key="11">
    <source>
        <dbReference type="SAM" id="MobiDB-lite"/>
    </source>
</evidence>
<sequence>MALAPPRTLRARLIAGLLALLVLTLAGVGLTVTGALQHFLLARLDQQLAETGGRYAASLEHLAPAPAATASSASSSTAPATPGPSTGESPRAAPRDTRAQAPGTVAAPLLGGTGTNAGVAVGLLRVVDGDADDDAVAAGTTPADTDDLVRLTPADQRALAALPVGGAARTVVLSQLGDYRVRAMAGADHDVLVTGLPLRQLRDTEHQMMVIELTVFAAAVTVAGVTGALWVRLALRPLARITDTAERVSVLPLARGAVVLSDRVPDADPATETGRVGLALNRMLGHVEEALGQRHAVEDRLRSFAADAGHELRTPVATVRGHAELALRHPDPIAPPVRHALERIEAESRRMGSIVDDLLLLARLDAGRPLAATEVDLTRLVLDCTADARAAGPGHHWRLDLPAEPLLVTGDEDRLRQVLANLLGNAHRHTPPGTTVTVRLAPAPDGAPGTHLTVTDDGPGITPDLAPHVFDRFVRGDPTRTRTTGSTGLGLAIAHAITTAHAGTLTLAHPPGHGTVFLLTLP</sequence>
<evidence type="ECO:0000256" key="8">
    <source>
        <dbReference type="ARBA" id="ARBA00022989"/>
    </source>
</evidence>
<keyword evidence="9" id="KW-0902">Two-component regulatory system</keyword>
<dbReference type="SUPFAM" id="SSF47384">
    <property type="entry name" value="Homodimeric domain of signal transducing histidine kinase"/>
    <property type="match status" value="1"/>
</dbReference>
<dbReference type="Pfam" id="PF00512">
    <property type="entry name" value="HisKA"/>
    <property type="match status" value="1"/>
</dbReference>
<evidence type="ECO:0000256" key="5">
    <source>
        <dbReference type="ARBA" id="ARBA00022679"/>
    </source>
</evidence>